<sequence>MSSLDLQWDNAEEGKLGHYQKCNPSQCEYIEEESINDIALKVLALASPIFSTVMSGFIVIYGCLDNHWSEREHDMIDNLGNSKRGINNPIGGIEDNSL</sequence>
<protein>
    <submittedName>
        <fullName evidence="2">Uncharacterized protein</fullName>
    </submittedName>
</protein>
<feature type="transmembrane region" description="Helical" evidence="1">
    <location>
        <begin position="42"/>
        <end position="64"/>
    </location>
</feature>
<accession>A0A9W6ZL92</accession>
<keyword evidence="1" id="KW-0812">Transmembrane</keyword>
<organism evidence="2 3">
    <name type="scientific">Triparma retinervis</name>
    <dbReference type="NCBI Taxonomy" id="2557542"/>
    <lineage>
        <taxon>Eukaryota</taxon>
        <taxon>Sar</taxon>
        <taxon>Stramenopiles</taxon>
        <taxon>Ochrophyta</taxon>
        <taxon>Bolidophyceae</taxon>
        <taxon>Parmales</taxon>
        <taxon>Triparmaceae</taxon>
        <taxon>Triparma</taxon>
    </lineage>
</organism>
<reference evidence="2" key="1">
    <citation type="submission" date="2022-07" db="EMBL/GenBank/DDBJ databases">
        <title>Genome analysis of Parmales, a sister group of diatoms, reveals the evolutionary specialization of diatoms from phago-mixotrophs to photoautotrophs.</title>
        <authorList>
            <person name="Ban H."/>
            <person name="Sato S."/>
            <person name="Yoshikawa S."/>
            <person name="Kazumasa Y."/>
            <person name="Nakamura Y."/>
            <person name="Ichinomiya M."/>
            <person name="Saitoh K."/>
            <person name="Sato N."/>
            <person name="Blanc-Mathieu R."/>
            <person name="Endo H."/>
            <person name="Kuwata A."/>
            <person name="Ogata H."/>
        </authorList>
    </citation>
    <scope>NUCLEOTIDE SEQUENCE</scope>
</reference>
<dbReference type="AlphaFoldDB" id="A0A9W6ZL92"/>
<keyword evidence="1" id="KW-1133">Transmembrane helix</keyword>
<keyword evidence="1" id="KW-0472">Membrane</keyword>
<gene>
    <name evidence="2" type="ORF">TrRE_jg9626</name>
</gene>
<dbReference type="EMBL" id="BRXZ01000768">
    <property type="protein sequence ID" value="GMH53347.1"/>
    <property type="molecule type" value="Genomic_DNA"/>
</dbReference>
<name>A0A9W6ZL92_9STRA</name>
<evidence type="ECO:0000313" key="3">
    <source>
        <dbReference type="Proteomes" id="UP001165082"/>
    </source>
</evidence>
<evidence type="ECO:0000313" key="2">
    <source>
        <dbReference type="EMBL" id="GMH53347.1"/>
    </source>
</evidence>
<dbReference type="OrthoDB" id="192574at2759"/>
<comment type="caution">
    <text evidence="2">The sequence shown here is derived from an EMBL/GenBank/DDBJ whole genome shotgun (WGS) entry which is preliminary data.</text>
</comment>
<dbReference type="Proteomes" id="UP001165082">
    <property type="component" value="Unassembled WGS sequence"/>
</dbReference>
<proteinExistence type="predicted"/>
<evidence type="ECO:0000256" key="1">
    <source>
        <dbReference type="SAM" id="Phobius"/>
    </source>
</evidence>
<keyword evidence="3" id="KW-1185">Reference proteome</keyword>